<feature type="transmembrane region" description="Helical" evidence="1">
    <location>
        <begin position="50"/>
        <end position="75"/>
    </location>
</feature>
<keyword evidence="1" id="KW-1133">Transmembrane helix</keyword>
<organism evidence="2 3">
    <name type="scientific">Macrophomina phaseolina</name>
    <dbReference type="NCBI Taxonomy" id="35725"/>
    <lineage>
        <taxon>Eukaryota</taxon>
        <taxon>Fungi</taxon>
        <taxon>Dikarya</taxon>
        <taxon>Ascomycota</taxon>
        <taxon>Pezizomycotina</taxon>
        <taxon>Dothideomycetes</taxon>
        <taxon>Dothideomycetes incertae sedis</taxon>
        <taxon>Botryosphaeriales</taxon>
        <taxon>Botryosphaeriaceae</taxon>
        <taxon>Macrophomina</taxon>
    </lineage>
</organism>
<feature type="transmembrane region" description="Helical" evidence="1">
    <location>
        <begin position="95"/>
        <end position="113"/>
    </location>
</feature>
<dbReference type="Proteomes" id="UP000774617">
    <property type="component" value="Unassembled WGS sequence"/>
</dbReference>
<evidence type="ECO:0000256" key="1">
    <source>
        <dbReference type="SAM" id="Phobius"/>
    </source>
</evidence>
<accession>A0ABQ8G8R6</accession>
<keyword evidence="3" id="KW-1185">Reference proteome</keyword>
<sequence>MKKEVMHGCVIWYDDECVTLCLGMIEGGMKGGAYGACCVGIVSFAAERCVALLLCSCCVFCVPWSDSCVLFLWLYHRFLSASSDLYGQLDMCVGYLLYTFSWLLVAFVTCTVFDSSP</sequence>
<proteinExistence type="predicted"/>
<keyword evidence="1" id="KW-0812">Transmembrane</keyword>
<dbReference type="EMBL" id="JAGTJR010000015">
    <property type="protein sequence ID" value="KAH7048380.1"/>
    <property type="molecule type" value="Genomic_DNA"/>
</dbReference>
<comment type="caution">
    <text evidence="2">The sequence shown here is derived from an EMBL/GenBank/DDBJ whole genome shotgun (WGS) entry which is preliminary data.</text>
</comment>
<evidence type="ECO:0008006" key="4">
    <source>
        <dbReference type="Google" id="ProtNLM"/>
    </source>
</evidence>
<evidence type="ECO:0000313" key="2">
    <source>
        <dbReference type="EMBL" id="KAH7048380.1"/>
    </source>
</evidence>
<keyword evidence="1" id="KW-0472">Membrane</keyword>
<evidence type="ECO:0000313" key="3">
    <source>
        <dbReference type="Proteomes" id="UP000774617"/>
    </source>
</evidence>
<reference evidence="2 3" key="1">
    <citation type="journal article" date="2021" name="Nat. Commun.">
        <title>Genetic determinants of endophytism in the Arabidopsis root mycobiome.</title>
        <authorList>
            <person name="Mesny F."/>
            <person name="Miyauchi S."/>
            <person name="Thiergart T."/>
            <person name="Pickel B."/>
            <person name="Atanasova L."/>
            <person name="Karlsson M."/>
            <person name="Huettel B."/>
            <person name="Barry K.W."/>
            <person name="Haridas S."/>
            <person name="Chen C."/>
            <person name="Bauer D."/>
            <person name="Andreopoulos W."/>
            <person name="Pangilinan J."/>
            <person name="LaButti K."/>
            <person name="Riley R."/>
            <person name="Lipzen A."/>
            <person name="Clum A."/>
            <person name="Drula E."/>
            <person name="Henrissat B."/>
            <person name="Kohler A."/>
            <person name="Grigoriev I.V."/>
            <person name="Martin F.M."/>
            <person name="Hacquard S."/>
        </authorList>
    </citation>
    <scope>NUCLEOTIDE SEQUENCE [LARGE SCALE GENOMIC DNA]</scope>
    <source>
        <strain evidence="2 3">MPI-SDFR-AT-0080</strain>
    </source>
</reference>
<gene>
    <name evidence="2" type="ORF">B0J12DRAFT_113816</name>
</gene>
<name>A0ABQ8G8R6_9PEZI</name>
<protein>
    <recommendedName>
        <fullName evidence="4">Transmembrane protein</fullName>
    </recommendedName>
</protein>